<dbReference type="PANTHER" id="PTHR24203:SF45">
    <property type="entry name" value="ANKYRIN REPEAT DOMAIN 6"/>
    <property type="match status" value="1"/>
</dbReference>
<dbReference type="GeneTree" id="ENSGT00940000155887"/>
<dbReference type="SMART" id="SM00248">
    <property type="entry name" value="ANK"/>
    <property type="match status" value="8"/>
</dbReference>
<reference evidence="6" key="2">
    <citation type="submission" date="2025-09" db="UniProtKB">
        <authorList>
            <consortium name="Ensembl"/>
        </authorList>
    </citation>
    <scope>IDENTIFICATION</scope>
</reference>
<feature type="coiled-coil region" evidence="4">
    <location>
        <begin position="692"/>
        <end position="719"/>
    </location>
</feature>
<organism evidence="6 7">
    <name type="scientific">Cyprinus carpio carpio</name>
    <dbReference type="NCBI Taxonomy" id="630221"/>
    <lineage>
        <taxon>Eukaryota</taxon>
        <taxon>Metazoa</taxon>
        <taxon>Chordata</taxon>
        <taxon>Craniata</taxon>
        <taxon>Vertebrata</taxon>
        <taxon>Euteleostomi</taxon>
        <taxon>Actinopterygii</taxon>
        <taxon>Neopterygii</taxon>
        <taxon>Teleostei</taxon>
        <taxon>Ostariophysi</taxon>
        <taxon>Cypriniformes</taxon>
        <taxon>Cyprinidae</taxon>
        <taxon>Cyprininae</taxon>
        <taxon>Cyprinus</taxon>
    </lineage>
</organism>
<dbReference type="PROSITE" id="PS50088">
    <property type="entry name" value="ANK_REPEAT"/>
    <property type="match status" value="6"/>
</dbReference>
<evidence type="ECO:0000256" key="3">
    <source>
        <dbReference type="PROSITE-ProRule" id="PRU00023"/>
    </source>
</evidence>
<name>A0A8C1AS74_CYPCA</name>
<feature type="repeat" description="ANK" evidence="3">
    <location>
        <begin position="109"/>
        <end position="141"/>
    </location>
</feature>
<dbReference type="Pfam" id="PF12796">
    <property type="entry name" value="Ank_2"/>
    <property type="match status" value="2"/>
</dbReference>
<evidence type="ECO:0000256" key="1">
    <source>
        <dbReference type="ARBA" id="ARBA00022737"/>
    </source>
</evidence>
<proteinExistence type="predicted"/>
<keyword evidence="1" id="KW-0677">Repeat</keyword>
<sequence>MSQQDASSVRALSERLLIASHKGQADHVVQLINKGAKVAITKNGRTPLHLAAYKGHIVVVRILLAAGCDLDIQDDGDQTALHRAAVVGNADVISALIQEGCALDRQDKDGNTALHEAAWHGFGQSVKLLVKAGANVHAKNKAGNTALHLACQNGHAQSSKVLLLGGSCPDSKNSVGDTCLHVSARYNHVSVIRALLSAICSVTERNHAGDTALHIAAALNHRKTVRMLLEAGADSRIKNNTGETALDQARENDNPEVALLLTKAPQIFTRGRTVRKRRDKMKTERRAQSVPRDEMLARKVKEQTYTPSLSDTIRTQGASVREAEEVQTKFLGFCCSSDRNLHSFLVSESSYGLCAVCFLQLSLSDALIQRQNKHSDHKKKSKTESSSALPHNYKAFQLYTLYRGKDGKIMQSPLNGCRCEPLINRLENQLVATKEEIQSEIHTVQELMNGKMGQIERKNKHQIRALDKITLERVSAERIECLHRIDKRAIQERLEGEKRQASVVSDLKNWCVSKIQSLETRLSGDRSNTKLQRSSSLKDTLSDCDPRSHTALPQTSGAKACYSPSTNQPEPKDGRETVAASTSAEDGSAEKQSAQNQSAPPSPCIVRPKQRSRLRPVPDQCCEHRNLKRAKTKQNAQTVTSLGDPHTTEASFAQERENMHALEVTQYFFEAVTVQMERWYEHKIEEARWQANQRVQADRAALLDRISYLEEELRLLRTNEQQES</sequence>
<dbReference type="Ensembl" id="ENSCCRT00000024583.2">
    <property type="protein sequence ID" value="ENSCCRP00000022652.2"/>
    <property type="gene ID" value="ENSCCRG00000033927.2"/>
</dbReference>
<keyword evidence="2 3" id="KW-0040">ANK repeat</keyword>
<dbReference type="InterPro" id="IPR036770">
    <property type="entry name" value="Ankyrin_rpt-contain_sf"/>
</dbReference>
<dbReference type="AlphaFoldDB" id="A0A8C1AS74"/>
<dbReference type="SUPFAM" id="SSF48403">
    <property type="entry name" value="Ankyrin repeat"/>
    <property type="match status" value="1"/>
</dbReference>
<dbReference type="PRINTS" id="PR01415">
    <property type="entry name" value="ANKYRIN"/>
</dbReference>
<dbReference type="Proteomes" id="UP001108240">
    <property type="component" value="Unplaced"/>
</dbReference>
<feature type="repeat" description="ANK" evidence="3">
    <location>
        <begin position="208"/>
        <end position="240"/>
    </location>
</feature>
<evidence type="ECO:0000256" key="5">
    <source>
        <dbReference type="SAM" id="MobiDB-lite"/>
    </source>
</evidence>
<dbReference type="FunFam" id="1.25.40.20:FF:000293">
    <property type="entry name" value="Ankyrin repeat domain-containing protein 6"/>
    <property type="match status" value="1"/>
</dbReference>
<evidence type="ECO:0000313" key="6">
    <source>
        <dbReference type="Ensembl" id="ENSCCRP00000022652.2"/>
    </source>
</evidence>
<accession>A0A8C1AS74</accession>
<feature type="repeat" description="ANK" evidence="3">
    <location>
        <begin position="142"/>
        <end position="174"/>
    </location>
</feature>
<keyword evidence="4" id="KW-0175">Coiled coil</keyword>
<feature type="compositionally biased region" description="Polar residues" evidence="5">
    <location>
        <begin position="579"/>
        <end position="599"/>
    </location>
</feature>
<feature type="compositionally biased region" description="Polar residues" evidence="5">
    <location>
        <begin position="551"/>
        <end position="569"/>
    </location>
</feature>
<feature type="region of interest" description="Disordered" evidence="5">
    <location>
        <begin position="522"/>
        <end position="616"/>
    </location>
</feature>
<dbReference type="PANTHER" id="PTHR24203">
    <property type="entry name" value="ANKYRIN REPEAT FAMILY PROTEIN"/>
    <property type="match status" value="1"/>
</dbReference>
<reference evidence="6" key="1">
    <citation type="submission" date="2025-08" db="UniProtKB">
        <authorList>
            <consortium name="Ensembl"/>
        </authorList>
    </citation>
    <scope>IDENTIFICATION</scope>
</reference>
<keyword evidence="7" id="KW-1185">Reference proteome</keyword>
<evidence type="ECO:0000256" key="4">
    <source>
        <dbReference type="SAM" id="Coils"/>
    </source>
</evidence>
<dbReference type="FunFam" id="1.25.40.20:FF:000731">
    <property type="entry name" value="Ankyrin repeat domain 6b"/>
    <property type="match status" value="1"/>
</dbReference>
<evidence type="ECO:0000313" key="7">
    <source>
        <dbReference type="Proteomes" id="UP001108240"/>
    </source>
</evidence>
<feature type="repeat" description="ANK" evidence="3">
    <location>
        <begin position="76"/>
        <end position="108"/>
    </location>
</feature>
<dbReference type="Pfam" id="PF00023">
    <property type="entry name" value="Ank"/>
    <property type="match status" value="1"/>
</dbReference>
<feature type="compositionally biased region" description="Polar residues" evidence="5">
    <location>
        <begin position="529"/>
        <end position="539"/>
    </location>
</feature>
<dbReference type="PROSITE" id="PS50297">
    <property type="entry name" value="ANK_REP_REGION"/>
    <property type="match status" value="5"/>
</dbReference>
<dbReference type="InterPro" id="IPR002110">
    <property type="entry name" value="Ankyrin_rpt"/>
</dbReference>
<dbReference type="Gene3D" id="1.25.40.20">
    <property type="entry name" value="Ankyrin repeat-containing domain"/>
    <property type="match status" value="3"/>
</dbReference>
<protein>
    <submittedName>
        <fullName evidence="6">Ankyrin repeat domain 6</fullName>
    </submittedName>
</protein>
<feature type="repeat" description="ANK" evidence="3">
    <location>
        <begin position="175"/>
        <end position="207"/>
    </location>
</feature>
<feature type="repeat" description="ANK" evidence="3">
    <location>
        <begin position="43"/>
        <end position="75"/>
    </location>
</feature>
<evidence type="ECO:0000256" key="2">
    <source>
        <dbReference type="ARBA" id="ARBA00023043"/>
    </source>
</evidence>